<evidence type="ECO:0000313" key="3">
    <source>
        <dbReference type="EMBL" id="GAA0742652.1"/>
    </source>
</evidence>
<accession>A0ABN1JM13</accession>
<dbReference type="InterPro" id="IPR013094">
    <property type="entry name" value="AB_hydrolase_3"/>
</dbReference>
<dbReference type="Gene3D" id="3.40.50.1820">
    <property type="entry name" value="alpha/beta hydrolase"/>
    <property type="match status" value="1"/>
</dbReference>
<dbReference type="InterPro" id="IPR050300">
    <property type="entry name" value="GDXG_lipolytic_enzyme"/>
</dbReference>
<dbReference type="SUPFAM" id="SSF53474">
    <property type="entry name" value="alpha/beta-Hydrolases"/>
    <property type="match status" value="1"/>
</dbReference>
<dbReference type="PANTHER" id="PTHR48081:SF8">
    <property type="entry name" value="ALPHA_BETA HYDROLASE FOLD-3 DOMAIN-CONTAINING PROTEIN-RELATED"/>
    <property type="match status" value="1"/>
</dbReference>
<dbReference type="PANTHER" id="PTHR48081">
    <property type="entry name" value="AB HYDROLASE SUPERFAMILY PROTEIN C4A8.06C"/>
    <property type="match status" value="1"/>
</dbReference>
<reference evidence="3 4" key="1">
    <citation type="journal article" date="2019" name="Int. J. Syst. Evol. Microbiol.">
        <title>The Global Catalogue of Microorganisms (GCM) 10K type strain sequencing project: providing services to taxonomists for standard genome sequencing and annotation.</title>
        <authorList>
            <consortium name="The Broad Institute Genomics Platform"/>
            <consortium name="The Broad Institute Genome Sequencing Center for Infectious Disease"/>
            <person name="Wu L."/>
            <person name="Ma J."/>
        </authorList>
    </citation>
    <scope>NUCLEOTIDE SEQUENCE [LARGE SCALE GENOMIC DNA]</scope>
    <source>
        <strain evidence="3 4">JCM 1407</strain>
    </source>
</reference>
<dbReference type="RefSeq" id="WP_343762027.1">
    <property type="nucleotide sequence ID" value="NZ_BAAACG010000010.1"/>
</dbReference>
<dbReference type="GO" id="GO:0016787">
    <property type="term" value="F:hydrolase activity"/>
    <property type="evidence" value="ECO:0007669"/>
    <property type="project" value="UniProtKB-KW"/>
</dbReference>
<protein>
    <submittedName>
        <fullName evidence="3">Alpha/beta hydrolase</fullName>
    </submittedName>
</protein>
<proteinExistence type="predicted"/>
<evidence type="ECO:0000256" key="1">
    <source>
        <dbReference type="ARBA" id="ARBA00022801"/>
    </source>
</evidence>
<sequence>MASIESKIIYYALKVLNNKNSFVKKLDTGVDNTACVDPPLKFFSEFSINKKKYNGRDVFSIKPKIDVSCKYVLYFHGGAYTTNINKIHWLFLADIIRNTKCNIILPDYPLCPEYTYKDVFNMIVPIYKEYLQKVKSENLIIMGDSAGAGLALSLCQLMKNKGIDVPSKIILISPWLDITMTDPYITSIQPHDPILNSEDLKRCGNFYSKGIDPSNYLVSPINGPIKGVGQINLFTGTKDILNSDARRLKEKAREKQIKINYFEYKDMIHDWIVIGNMPEAKNSREQIFDIIRV</sequence>
<evidence type="ECO:0000259" key="2">
    <source>
        <dbReference type="Pfam" id="PF07859"/>
    </source>
</evidence>
<keyword evidence="1 3" id="KW-0378">Hydrolase</keyword>
<dbReference type="InterPro" id="IPR029058">
    <property type="entry name" value="AB_hydrolase_fold"/>
</dbReference>
<dbReference type="EMBL" id="BAAACG010000010">
    <property type="protein sequence ID" value="GAA0742652.1"/>
    <property type="molecule type" value="Genomic_DNA"/>
</dbReference>
<name>A0ABN1JM13_9CLOT</name>
<feature type="domain" description="Alpha/beta hydrolase fold-3" evidence="2">
    <location>
        <begin position="72"/>
        <end position="272"/>
    </location>
</feature>
<gene>
    <name evidence="3" type="ORF">GCM10008906_25430</name>
</gene>
<dbReference type="Pfam" id="PF07859">
    <property type="entry name" value="Abhydrolase_3"/>
    <property type="match status" value="1"/>
</dbReference>
<evidence type="ECO:0000313" key="4">
    <source>
        <dbReference type="Proteomes" id="UP001501510"/>
    </source>
</evidence>
<dbReference type="Proteomes" id="UP001501510">
    <property type="component" value="Unassembled WGS sequence"/>
</dbReference>
<comment type="caution">
    <text evidence="3">The sequence shown here is derived from an EMBL/GenBank/DDBJ whole genome shotgun (WGS) entry which is preliminary data.</text>
</comment>
<organism evidence="3 4">
    <name type="scientific">Clostridium oceanicum</name>
    <dbReference type="NCBI Taxonomy" id="1543"/>
    <lineage>
        <taxon>Bacteria</taxon>
        <taxon>Bacillati</taxon>
        <taxon>Bacillota</taxon>
        <taxon>Clostridia</taxon>
        <taxon>Eubacteriales</taxon>
        <taxon>Clostridiaceae</taxon>
        <taxon>Clostridium</taxon>
    </lineage>
</organism>
<keyword evidence="4" id="KW-1185">Reference proteome</keyword>